<feature type="region of interest" description="Disordered" evidence="7">
    <location>
        <begin position="391"/>
        <end position="424"/>
    </location>
</feature>
<dbReference type="GO" id="GO:0000956">
    <property type="term" value="P:nuclear-transcribed mRNA catabolic process"/>
    <property type="evidence" value="ECO:0007669"/>
    <property type="project" value="TreeGrafter"/>
</dbReference>
<feature type="compositionally biased region" description="Polar residues" evidence="7">
    <location>
        <begin position="396"/>
        <end position="424"/>
    </location>
</feature>
<evidence type="ECO:0000256" key="7">
    <source>
        <dbReference type="SAM" id="MobiDB-lite"/>
    </source>
</evidence>
<proteinExistence type="inferred from homology"/>
<keyword evidence="6" id="KW-0694">RNA-binding</keyword>
<dbReference type="GO" id="GO:0000166">
    <property type="term" value="F:nucleotide binding"/>
    <property type="evidence" value="ECO:0007669"/>
    <property type="project" value="UniProtKB-KW"/>
</dbReference>
<keyword evidence="10" id="KW-1185">Reference proteome</keyword>
<evidence type="ECO:0000256" key="5">
    <source>
        <dbReference type="ARBA" id="ARBA00048124"/>
    </source>
</evidence>
<keyword evidence="6" id="KW-0539">Nucleus</keyword>
<evidence type="ECO:0000259" key="8">
    <source>
        <dbReference type="Pfam" id="PF08652"/>
    </source>
</evidence>
<dbReference type="EC" id="3.6.1.-" evidence="6"/>
<comment type="caution">
    <text evidence="9">The sequence shown here is derived from an EMBL/GenBank/DDBJ whole genome shotgun (WGS) entry which is preliminary data.</text>
</comment>
<comment type="cofactor">
    <cofactor evidence="1 6">
        <name>a divalent metal cation</name>
        <dbReference type="ChEBI" id="CHEBI:60240"/>
    </cofactor>
</comment>
<dbReference type="GO" id="GO:0004518">
    <property type="term" value="F:nuclease activity"/>
    <property type="evidence" value="ECO:0007669"/>
    <property type="project" value="UniProtKB-KW"/>
</dbReference>
<comment type="similarity">
    <text evidence="2 6">Belongs to the DXO/Dom3Z family.</text>
</comment>
<dbReference type="Pfam" id="PF08652">
    <property type="entry name" value="RAI1"/>
    <property type="match status" value="1"/>
</dbReference>
<protein>
    <recommendedName>
        <fullName evidence="6">Decapping nuclease</fullName>
        <ecNumber evidence="6">3.6.1.-</ecNumber>
    </recommendedName>
</protein>
<dbReference type="GO" id="GO:0003723">
    <property type="term" value="F:RNA binding"/>
    <property type="evidence" value="ECO:0007669"/>
    <property type="project" value="UniProtKB-KW"/>
</dbReference>
<name>A0AAD4M698_9AGAM</name>
<keyword evidence="6" id="KW-0378">Hydrolase</keyword>
<comment type="catalytic activity">
    <reaction evidence="4">
        <text>a 5'-end triphospho-ribonucleoside in mRNA + H2O = a 5'-end phospho-ribonucleoside in mRNA + diphosphate + H(+)</text>
        <dbReference type="Rhea" id="RHEA:78683"/>
        <dbReference type="Rhea" id="RHEA-COMP:15692"/>
        <dbReference type="Rhea" id="RHEA-COMP:17164"/>
        <dbReference type="ChEBI" id="CHEBI:15377"/>
        <dbReference type="ChEBI" id="CHEBI:15378"/>
        <dbReference type="ChEBI" id="CHEBI:33019"/>
        <dbReference type="ChEBI" id="CHEBI:138282"/>
        <dbReference type="ChEBI" id="CHEBI:167618"/>
    </reaction>
    <physiologicalReaction direction="left-to-right" evidence="4">
        <dbReference type="Rhea" id="RHEA:78684"/>
    </physiologicalReaction>
</comment>
<dbReference type="Proteomes" id="UP001203297">
    <property type="component" value="Unassembled WGS sequence"/>
</dbReference>
<dbReference type="PANTHER" id="PTHR12395">
    <property type="entry name" value="DOM-3 RELATED"/>
    <property type="match status" value="1"/>
</dbReference>
<evidence type="ECO:0000256" key="1">
    <source>
        <dbReference type="ARBA" id="ARBA00001968"/>
    </source>
</evidence>
<dbReference type="GO" id="GO:0005829">
    <property type="term" value="C:cytosol"/>
    <property type="evidence" value="ECO:0007669"/>
    <property type="project" value="TreeGrafter"/>
</dbReference>
<evidence type="ECO:0000313" key="9">
    <source>
        <dbReference type="EMBL" id="KAI0303650.1"/>
    </source>
</evidence>
<comment type="function">
    <text evidence="6">Decapping enzyme for NAD-capped RNAs: specifically hydrolyzes the nicotinamide adenine dinucleotide (NAD) cap from a subset of RNAs by removing the entire NAD moiety from the 5'-end of an NAD-capped RNA.</text>
</comment>
<dbReference type="EMBL" id="WTXG01000008">
    <property type="protein sequence ID" value="KAI0303650.1"/>
    <property type="molecule type" value="Genomic_DNA"/>
</dbReference>
<dbReference type="GO" id="GO:0046872">
    <property type="term" value="F:metal ion binding"/>
    <property type="evidence" value="ECO:0007669"/>
    <property type="project" value="UniProtKB-KW"/>
</dbReference>
<reference evidence="9" key="1">
    <citation type="journal article" date="2022" name="New Phytol.">
        <title>Evolutionary transition to the ectomycorrhizal habit in the genomes of a hyperdiverse lineage of mushroom-forming fungi.</title>
        <authorList>
            <person name="Looney B."/>
            <person name="Miyauchi S."/>
            <person name="Morin E."/>
            <person name="Drula E."/>
            <person name="Courty P.E."/>
            <person name="Kohler A."/>
            <person name="Kuo A."/>
            <person name="LaButti K."/>
            <person name="Pangilinan J."/>
            <person name="Lipzen A."/>
            <person name="Riley R."/>
            <person name="Andreopoulos W."/>
            <person name="He G."/>
            <person name="Johnson J."/>
            <person name="Nolan M."/>
            <person name="Tritt A."/>
            <person name="Barry K.W."/>
            <person name="Grigoriev I.V."/>
            <person name="Nagy L.G."/>
            <person name="Hibbett D."/>
            <person name="Henrissat B."/>
            <person name="Matheny P.B."/>
            <person name="Labbe J."/>
            <person name="Martin F.M."/>
        </authorList>
    </citation>
    <scope>NUCLEOTIDE SEQUENCE</scope>
    <source>
        <strain evidence="9">BPL690</strain>
    </source>
</reference>
<dbReference type="InterPro" id="IPR039039">
    <property type="entry name" value="RAI1-like_fam"/>
</dbReference>
<organism evidence="9 10">
    <name type="scientific">Multifurca ochricompacta</name>
    <dbReference type="NCBI Taxonomy" id="376703"/>
    <lineage>
        <taxon>Eukaryota</taxon>
        <taxon>Fungi</taxon>
        <taxon>Dikarya</taxon>
        <taxon>Basidiomycota</taxon>
        <taxon>Agaricomycotina</taxon>
        <taxon>Agaricomycetes</taxon>
        <taxon>Russulales</taxon>
        <taxon>Russulaceae</taxon>
        <taxon>Multifurca</taxon>
    </lineage>
</organism>
<gene>
    <name evidence="9" type="ORF">B0F90DRAFT_1626456</name>
</gene>
<dbReference type="AlphaFoldDB" id="A0AAD4M698"/>
<comment type="catalytic activity">
    <reaction evidence="5">
        <text>a 5'-end NAD(+)-phospho-ribonucleoside in mRNA + H2O = a 5'-end phospho-ribonucleoside in mRNA + NAD(+) + H(+)</text>
        <dbReference type="Rhea" id="RHEA:60880"/>
        <dbReference type="Rhea" id="RHEA-COMP:15692"/>
        <dbReference type="Rhea" id="RHEA-COMP:15698"/>
        <dbReference type="ChEBI" id="CHEBI:15377"/>
        <dbReference type="ChEBI" id="CHEBI:15378"/>
        <dbReference type="ChEBI" id="CHEBI:57540"/>
        <dbReference type="ChEBI" id="CHEBI:138282"/>
        <dbReference type="ChEBI" id="CHEBI:144029"/>
    </reaction>
    <physiologicalReaction direction="left-to-right" evidence="5">
        <dbReference type="Rhea" id="RHEA:60881"/>
    </physiologicalReaction>
</comment>
<dbReference type="GO" id="GO:0034353">
    <property type="term" value="F:mRNA 5'-diphosphatase activity"/>
    <property type="evidence" value="ECO:0007669"/>
    <property type="project" value="TreeGrafter"/>
</dbReference>
<evidence type="ECO:0000256" key="6">
    <source>
        <dbReference type="RuleBase" id="RU367113"/>
    </source>
</evidence>
<accession>A0AAD4M698</accession>
<dbReference type="GO" id="GO:0110155">
    <property type="term" value="P:NAD-cap decapping"/>
    <property type="evidence" value="ECO:0007669"/>
    <property type="project" value="TreeGrafter"/>
</dbReference>
<evidence type="ECO:0000313" key="10">
    <source>
        <dbReference type="Proteomes" id="UP001203297"/>
    </source>
</evidence>
<keyword evidence="6" id="KW-0547">Nucleotide-binding</keyword>
<evidence type="ECO:0000256" key="4">
    <source>
        <dbReference type="ARBA" id="ARBA00044692"/>
    </source>
</evidence>
<feature type="domain" description="RAI1-like" evidence="8">
    <location>
        <begin position="55"/>
        <end position="386"/>
    </location>
</feature>
<evidence type="ECO:0000256" key="3">
    <source>
        <dbReference type="ARBA" id="ARBA00044676"/>
    </source>
</evidence>
<keyword evidence="6" id="KW-0479">Metal-binding</keyword>
<sequence length="424" mass="47975">MTSSTSRKRTTADRNERVVHKHLRLGAPPTPRLHAVVSLSYPSTAQPASRSVPFQRPLPLISFSYNKNRELEFSDAAIRYYVEPPPGADLGYAYERWVHRPEEKGRLDGLLRAISEIRRRGTGDPVIGVISWRGVMTKILTAPYEDRDGWELNVMVENGTLYLEEFISDARLEEKDNMTPRQRIQTYYGYAFESWCTASQPDAPSGWGGDVDTNVQWCNVVKTKLGDVRIIIGGEVDCVRGILNDTMVELKTSMNISGHRDEARFEKKLLKFYFQSFLLGVPEIVVGFRTPGGQLKTMQSFKTLEIPRMVRGKPNAWDARICLTWGEDFLTWIKHTIILGGNASGSVWRVKFTPCTGVELTLLCEDERREVEAGEDRVGFLPQWYWKEMQECSGEPGNTSRIDSESGRQSAPTASSSLPTGWQI</sequence>
<keyword evidence="6" id="KW-0540">Nuclease</keyword>
<dbReference type="InterPro" id="IPR013961">
    <property type="entry name" value="RAI1"/>
</dbReference>
<dbReference type="GO" id="GO:0005634">
    <property type="term" value="C:nucleus"/>
    <property type="evidence" value="ECO:0007669"/>
    <property type="project" value="UniProtKB-SubCell"/>
</dbReference>
<dbReference type="PANTHER" id="PTHR12395:SF9">
    <property type="entry name" value="DECAPPING AND EXORIBONUCLEASE PROTEIN"/>
    <property type="match status" value="1"/>
</dbReference>
<evidence type="ECO:0000256" key="2">
    <source>
        <dbReference type="ARBA" id="ARBA00006562"/>
    </source>
</evidence>
<comment type="subcellular location">
    <subcellularLocation>
        <location evidence="6">Nucleus</location>
    </subcellularLocation>
</comment>
<comment type="catalytic activity">
    <reaction evidence="3">
        <text>a 5'-end (N(7)-methyl 5'-triphosphoguanosine)-ribonucleoside-ribonucleotide in mRNA + H2O = a (N(7)-methyl 5'-triphosphoguanosine)-nucleoside + a 5'-end phospho-ribonucleoside in mRNA + H(+)</text>
        <dbReference type="Rhea" id="RHEA:66928"/>
        <dbReference type="Rhea" id="RHEA-COMP:15692"/>
        <dbReference type="Rhea" id="RHEA-COMP:17313"/>
        <dbReference type="ChEBI" id="CHEBI:15377"/>
        <dbReference type="ChEBI" id="CHEBI:15378"/>
        <dbReference type="ChEBI" id="CHEBI:138282"/>
        <dbReference type="ChEBI" id="CHEBI:172876"/>
        <dbReference type="ChEBI" id="CHEBI:172877"/>
    </reaction>
    <physiologicalReaction direction="left-to-right" evidence="3">
        <dbReference type="Rhea" id="RHEA:66929"/>
    </physiologicalReaction>
</comment>